<proteinExistence type="predicted"/>
<accession>A0A8S5UTS1</accession>
<dbReference type="EMBL" id="BK016136">
    <property type="protein sequence ID" value="DAF97889.1"/>
    <property type="molecule type" value="Genomic_DNA"/>
</dbReference>
<evidence type="ECO:0000313" key="1">
    <source>
        <dbReference type="EMBL" id="DAF97889.1"/>
    </source>
</evidence>
<protein>
    <submittedName>
        <fullName evidence="1">Uncharacterized protein</fullName>
    </submittedName>
</protein>
<organism evidence="1">
    <name type="scientific">Myoviridae sp. ctYA416</name>
    <dbReference type="NCBI Taxonomy" id="2825125"/>
    <lineage>
        <taxon>Viruses</taxon>
        <taxon>Duplodnaviria</taxon>
        <taxon>Heunggongvirae</taxon>
        <taxon>Uroviricota</taxon>
        <taxon>Caudoviricetes</taxon>
    </lineage>
</organism>
<name>A0A8S5UTS1_9CAUD</name>
<reference evidence="1" key="1">
    <citation type="journal article" date="2021" name="Proc. Natl. Acad. Sci. U.S.A.">
        <title>A Catalog of Tens of Thousands of Viruses from Human Metagenomes Reveals Hidden Associations with Chronic Diseases.</title>
        <authorList>
            <person name="Tisza M.J."/>
            <person name="Buck C.B."/>
        </authorList>
    </citation>
    <scope>NUCLEOTIDE SEQUENCE</scope>
    <source>
        <strain evidence="1">CtYA416</strain>
    </source>
</reference>
<sequence length="48" mass="5716">MLPRVNAYSSVYYNYESDSYINSKEVIWNNKLKDSKKFIVLFIYGGKE</sequence>